<evidence type="ECO:0000256" key="3">
    <source>
        <dbReference type="ARBA" id="ARBA00022833"/>
    </source>
</evidence>
<dbReference type="GO" id="GO:0008270">
    <property type="term" value="F:zinc ion binding"/>
    <property type="evidence" value="ECO:0007669"/>
    <property type="project" value="UniProtKB-KW"/>
</dbReference>
<keyword evidence="2" id="KW-0863">Zinc-finger</keyword>
<keyword evidence="3" id="KW-0862">Zinc</keyword>
<dbReference type="AlphaFoldDB" id="A0A2H1V9T3"/>
<evidence type="ECO:0000256" key="1">
    <source>
        <dbReference type="ARBA" id="ARBA00022723"/>
    </source>
</evidence>
<sequence length="90" mass="10366">MEELVLKAPRSDEAIFGVTKKGNPVLIFNGYRYNKDSRSTGPKKRWYCTKSGCRANVHTIFESIVDNVHTFFFGGRCETVKTRFYLAPRI</sequence>
<feature type="domain" description="FLYWCH-type" evidence="4">
    <location>
        <begin position="19"/>
        <end position="60"/>
    </location>
</feature>
<reference evidence="5" key="1">
    <citation type="submission" date="2016-07" db="EMBL/GenBank/DDBJ databases">
        <authorList>
            <person name="Bretaudeau A."/>
        </authorList>
    </citation>
    <scope>NUCLEOTIDE SEQUENCE</scope>
    <source>
        <strain evidence="5">Rice</strain>
        <tissue evidence="5">Whole body</tissue>
    </source>
</reference>
<organism evidence="5">
    <name type="scientific">Spodoptera frugiperda</name>
    <name type="common">Fall armyworm</name>
    <dbReference type="NCBI Taxonomy" id="7108"/>
    <lineage>
        <taxon>Eukaryota</taxon>
        <taxon>Metazoa</taxon>
        <taxon>Ecdysozoa</taxon>
        <taxon>Arthropoda</taxon>
        <taxon>Hexapoda</taxon>
        <taxon>Insecta</taxon>
        <taxon>Pterygota</taxon>
        <taxon>Neoptera</taxon>
        <taxon>Endopterygota</taxon>
        <taxon>Lepidoptera</taxon>
        <taxon>Glossata</taxon>
        <taxon>Ditrysia</taxon>
        <taxon>Noctuoidea</taxon>
        <taxon>Noctuidae</taxon>
        <taxon>Amphipyrinae</taxon>
        <taxon>Spodoptera</taxon>
    </lineage>
</organism>
<evidence type="ECO:0000256" key="2">
    <source>
        <dbReference type="ARBA" id="ARBA00022771"/>
    </source>
</evidence>
<accession>A0A2H1V9T3</accession>
<evidence type="ECO:0000313" key="5">
    <source>
        <dbReference type="EMBL" id="SOQ37587.1"/>
    </source>
</evidence>
<dbReference type="Pfam" id="PF04500">
    <property type="entry name" value="FLYWCH"/>
    <property type="match status" value="1"/>
</dbReference>
<dbReference type="EMBL" id="ODYU01001423">
    <property type="protein sequence ID" value="SOQ37587.1"/>
    <property type="molecule type" value="Genomic_DNA"/>
</dbReference>
<dbReference type="Gene3D" id="2.20.25.240">
    <property type="match status" value="1"/>
</dbReference>
<gene>
    <name evidence="5" type="ORF">SFRICE_019990</name>
</gene>
<name>A0A2H1V9T3_SPOFR</name>
<proteinExistence type="predicted"/>
<evidence type="ECO:0000259" key="4">
    <source>
        <dbReference type="Pfam" id="PF04500"/>
    </source>
</evidence>
<dbReference type="InterPro" id="IPR007588">
    <property type="entry name" value="Znf_FLYWCH"/>
</dbReference>
<keyword evidence="1" id="KW-0479">Metal-binding</keyword>
<protein>
    <submittedName>
        <fullName evidence="5">SFRICE_019990</fullName>
    </submittedName>
</protein>